<dbReference type="Proteomes" id="UP000005206">
    <property type="component" value="Chromosome 6"/>
</dbReference>
<keyword evidence="1" id="KW-0732">Signal</keyword>
<evidence type="ECO:0000313" key="3">
    <source>
        <dbReference type="Proteomes" id="UP000005206"/>
    </source>
</evidence>
<keyword evidence="3" id="KW-1185">Reference proteome</keyword>
<feature type="chain" id="PRO_5002988111" evidence="1">
    <location>
        <begin position="21"/>
        <end position="560"/>
    </location>
</feature>
<evidence type="ECO:0000313" key="2">
    <source>
        <dbReference type="EMBL" id="EEU36503.1"/>
    </source>
</evidence>
<dbReference type="InParanoid" id="C7ZHE5"/>
<evidence type="ECO:0000256" key="1">
    <source>
        <dbReference type="SAM" id="SignalP"/>
    </source>
</evidence>
<dbReference type="OMA" id="CMNESGF"/>
<proteinExistence type="predicted"/>
<sequence>MRYSWLCLLPFVLFAHVAIAQGSITDICAGVKGVSGCKVSITVPTGVKVNTKRKTVKVRLTEEQYNKCKTKKQVKYNCGTKQKPKTCTKVQCVPGYDDKIQNVPSSLTVVTKKFNLCNQIRSVLGNTIGNKFINSNNALCSCFPKVKQLESSGEFTSISTKGELKSENANIIKSAGELQTCIANAGFPVKGNKAAVLAPLKPKDGWAFAPAAEIDMNLYKNLIDLTVPCQAGSCNVNMIRDTIKGYVTKSYETMKQPITSVVGDWYNKAYELLTSILAYAQSCDNVQFTMQDVYSEIFGLATYICETLQRCDGPVVDKFLQDTVDLLQMVDDLWEARAPLGTANSALTGLLGRSSKLKDEWPTNVLTTSQIVSIIQQGQFKTVSDIFKFMPIATDLPALASDIQTASFPLFDILDQYQHVAEEALALANKLLAVDWTQVPDEVTFNDGVYNRVIVIQILINTKIKKSVEGYVASCKALQAALDTFSLTNGRYSAVKSVAAYQRFSTVSMDMPCSKMTNQVYKKSGLTTSFSYRTFWKCKFNQQAQYPRNHIPYMRIRGNP</sequence>
<dbReference type="AlphaFoldDB" id="C7ZHE5"/>
<dbReference type="VEuPathDB" id="FungiDB:NECHADRAFT_81155"/>
<feature type="signal peptide" evidence="1">
    <location>
        <begin position="1"/>
        <end position="20"/>
    </location>
</feature>
<dbReference type="HOGENOM" id="CLU_035152_0_0_1"/>
<dbReference type="KEGG" id="nhe:NECHADRAFT_81155"/>
<dbReference type="EMBL" id="GG698928">
    <property type="protein sequence ID" value="EEU36503.1"/>
    <property type="molecule type" value="Genomic_DNA"/>
</dbReference>
<dbReference type="eggNOG" id="ENOG502SWNS">
    <property type="taxonomic scope" value="Eukaryota"/>
</dbReference>
<accession>C7ZHE5</accession>
<dbReference type="GeneID" id="9669097"/>
<gene>
    <name evidence="2" type="ORF">NECHADRAFT_81155</name>
</gene>
<name>C7ZHE5_FUSV7</name>
<dbReference type="STRING" id="660122.C7ZHE5"/>
<reference evidence="2 3" key="1">
    <citation type="journal article" date="2009" name="PLoS Genet.">
        <title>The genome of Nectria haematococca: contribution of supernumerary chromosomes to gene expansion.</title>
        <authorList>
            <person name="Coleman J.J."/>
            <person name="Rounsley S.D."/>
            <person name="Rodriguez-Carres M."/>
            <person name="Kuo A."/>
            <person name="Wasmann C.C."/>
            <person name="Grimwood J."/>
            <person name="Schmutz J."/>
            <person name="Taga M."/>
            <person name="White G.J."/>
            <person name="Zhou S."/>
            <person name="Schwartz D.C."/>
            <person name="Freitag M."/>
            <person name="Ma L.J."/>
            <person name="Danchin E.G."/>
            <person name="Henrissat B."/>
            <person name="Coutinho P.M."/>
            <person name="Nelson D.R."/>
            <person name="Straney D."/>
            <person name="Napoli C.A."/>
            <person name="Barker B.M."/>
            <person name="Gribskov M."/>
            <person name="Rep M."/>
            <person name="Kroken S."/>
            <person name="Molnar I."/>
            <person name="Rensing C."/>
            <person name="Kennell J.C."/>
            <person name="Zamora J."/>
            <person name="Farman M.L."/>
            <person name="Selker E.U."/>
            <person name="Salamov A."/>
            <person name="Shapiro H."/>
            <person name="Pangilinan J."/>
            <person name="Lindquist E."/>
            <person name="Lamers C."/>
            <person name="Grigoriev I.V."/>
            <person name="Geiser D.M."/>
            <person name="Covert S.F."/>
            <person name="Temporini E."/>
            <person name="Vanetten H.D."/>
        </authorList>
    </citation>
    <scope>NUCLEOTIDE SEQUENCE [LARGE SCALE GENOMIC DNA]</scope>
    <source>
        <strain evidence="3">ATCC MYA-4622 / CBS 123669 / FGSC 9596 / NRRL 45880 / 77-13-4</strain>
    </source>
</reference>
<organism evidence="2 3">
    <name type="scientific">Fusarium vanettenii (strain ATCC MYA-4622 / CBS 123669 / FGSC 9596 / NRRL 45880 / 77-13-4)</name>
    <name type="common">Fusarium solani subsp. pisi</name>
    <dbReference type="NCBI Taxonomy" id="660122"/>
    <lineage>
        <taxon>Eukaryota</taxon>
        <taxon>Fungi</taxon>
        <taxon>Dikarya</taxon>
        <taxon>Ascomycota</taxon>
        <taxon>Pezizomycotina</taxon>
        <taxon>Sordariomycetes</taxon>
        <taxon>Hypocreomycetidae</taxon>
        <taxon>Hypocreales</taxon>
        <taxon>Nectriaceae</taxon>
        <taxon>Fusarium</taxon>
        <taxon>Fusarium solani species complex</taxon>
        <taxon>Fusarium vanettenii</taxon>
    </lineage>
</organism>
<dbReference type="RefSeq" id="XP_003042216.1">
    <property type="nucleotide sequence ID" value="XM_003042170.1"/>
</dbReference>
<dbReference type="OrthoDB" id="5078134at2759"/>
<protein>
    <submittedName>
        <fullName evidence="2">Uncharacterized protein</fullName>
    </submittedName>
</protein>